<dbReference type="Proteomes" id="UP000192477">
    <property type="component" value="Unassembled WGS sequence"/>
</dbReference>
<evidence type="ECO:0000313" key="1">
    <source>
        <dbReference type="EMBL" id="OQO68279.1"/>
    </source>
</evidence>
<proteinExistence type="predicted"/>
<accession>A0A1V8Y6P6</accession>
<evidence type="ECO:0000313" key="2">
    <source>
        <dbReference type="Proteomes" id="UP000192477"/>
    </source>
</evidence>
<reference evidence="1 2" key="1">
    <citation type="journal article" date="2017" name="BMC Microbiol.">
        <title>Comparative genomics of Enterococcus spp. isolated from bovine feces.</title>
        <authorList>
            <person name="Beukers A.G."/>
            <person name="Zaheer R."/>
            <person name="Goji N."/>
            <person name="Amoako K.K."/>
            <person name="Chaves A.V."/>
            <person name="Ward M.P."/>
            <person name="McAllister T.A."/>
        </authorList>
    </citation>
    <scope>NUCLEOTIDE SEQUENCE [LARGE SCALE GENOMIC DNA]</scope>
    <source>
        <strain evidence="1 2">F1129D 143</strain>
    </source>
</reference>
<comment type="caution">
    <text evidence="1">The sequence shown here is derived from an EMBL/GenBank/DDBJ whole genome shotgun (WGS) entry which is preliminary data.</text>
</comment>
<sequence>MNSRSFVGCITDCVNKLLGAWQATIVLAACATACGISSGIGCFACAGILAGYDVGWCWEKC</sequence>
<dbReference type="PROSITE" id="PS51257">
    <property type="entry name" value="PROKAR_LIPOPROTEIN"/>
    <property type="match status" value="1"/>
</dbReference>
<dbReference type="RefSeq" id="WP_081184850.1">
    <property type="nucleotide sequence ID" value="NZ_MJEA01000018.1"/>
</dbReference>
<name>A0A1V8Y6P6_9ENTE</name>
<organism evidence="1 2">
    <name type="scientific">Enterococcus villorum</name>
    <dbReference type="NCBI Taxonomy" id="112904"/>
    <lineage>
        <taxon>Bacteria</taxon>
        <taxon>Bacillati</taxon>
        <taxon>Bacillota</taxon>
        <taxon>Bacilli</taxon>
        <taxon>Lactobacillales</taxon>
        <taxon>Enterococcaceae</taxon>
        <taxon>Enterococcus</taxon>
    </lineage>
</organism>
<protein>
    <submittedName>
        <fullName evidence="1">Uncharacterized protein</fullName>
    </submittedName>
</protein>
<dbReference type="EMBL" id="MJEA01000018">
    <property type="protein sequence ID" value="OQO68279.1"/>
    <property type="molecule type" value="Genomic_DNA"/>
</dbReference>
<dbReference type="AlphaFoldDB" id="A0A1V8Y6P6"/>
<dbReference type="STRING" id="112904.BH747_12300"/>
<gene>
    <name evidence="1" type="ORF">BH747_12300</name>
</gene>